<reference evidence="2 3" key="1">
    <citation type="submission" date="2022-06" db="EMBL/GenBank/DDBJ databases">
        <title>Genomic Encyclopedia of Type Strains, Phase I: the one thousand microbial genomes (KMG-I) project.</title>
        <authorList>
            <person name="Kyrpides N."/>
        </authorList>
    </citation>
    <scope>NUCLEOTIDE SEQUENCE [LARGE SCALE GENOMIC DNA]</scope>
    <source>
        <strain evidence="2 3">DSM 43889</strain>
    </source>
</reference>
<comment type="caution">
    <text evidence="2">The sequence shown here is derived from an EMBL/GenBank/DDBJ whole genome shotgun (WGS) entry which is preliminary data.</text>
</comment>
<evidence type="ECO:0000313" key="2">
    <source>
        <dbReference type="EMBL" id="MCP2332914.1"/>
    </source>
</evidence>
<proteinExistence type="predicted"/>
<evidence type="ECO:0000256" key="1">
    <source>
        <dbReference type="SAM" id="MobiDB-lite"/>
    </source>
</evidence>
<protein>
    <submittedName>
        <fullName evidence="2">Uncharacterized protein</fullName>
    </submittedName>
</protein>
<sequence length="274" mass="28338">MTRGLGREAGCSSVPASGQGRRRRSSTRRGGTGPSGPGRPRVSCADRGGGVSFSVELTRIAGPHNIGRMCIGRYYRLPPGQLVANPCPSGTTRMSVCQRPTGGVGRFATPLRRAAATGRRTRPAGCAGTTPEVRAALSGSACAGTRPGHGPVASGRTRFGFVRGRPAIHRFRSEPPGGPPSPDRLASGPSPWAGGGCVPADLVLPRASGVAGWSGPPERSGMVRTRWISGHAAVGGMPRSRAGHSWTGITRFGDAGRGGLDTVRACQILRVHQW</sequence>
<gene>
    <name evidence="2" type="ORF">G443_003184</name>
</gene>
<keyword evidence="3" id="KW-1185">Reference proteome</keyword>
<evidence type="ECO:0000313" key="3">
    <source>
        <dbReference type="Proteomes" id="UP000791080"/>
    </source>
</evidence>
<feature type="region of interest" description="Disordered" evidence="1">
    <location>
        <begin position="169"/>
        <end position="191"/>
    </location>
</feature>
<name>A0ABT1JKU7_ACTCY</name>
<feature type="region of interest" description="Disordered" evidence="1">
    <location>
        <begin position="1"/>
        <end position="47"/>
    </location>
</feature>
<accession>A0ABT1JKU7</accession>
<dbReference type="Proteomes" id="UP000791080">
    <property type="component" value="Unassembled WGS sequence"/>
</dbReference>
<organism evidence="2 3">
    <name type="scientific">Actinoalloteichus caeruleus DSM 43889</name>
    <dbReference type="NCBI Taxonomy" id="1120930"/>
    <lineage>
        <taxon>Bacteria</taxon>
        <taxon>Bacillati</taxon>
        <taxon>Actinomycetota</taxon>
        <taxon>Actinomycetes</taxon>
        <taxon>Pseudonocardiales</taxon>
        <taxon>Pseudonocardiaceae</taxon>
        <taxon>Actinoalloteichus</taxon>
        <taxon>Actinoalloteichus cyanogriseus</taxon>
    </lineage>
</organism>
<dbReference type="EMBL" id="AUBJ02000001">
    <property type="protein sequence ID" value="MCP2332914.1"/>
    <property type="molecule type" value="Genomic_DNA"/>
</dbReference>